<feature type="non-terminal residue" evidence="2">
    <location>
        <position position="159"/>
    </location>
</feature>
<gene>
    <name evidence="2" type="ORF">BAUCODRAFT_49756</name>
</gene>
<dbReference type="eggNOG" id="ENOG502S7XT">
    <property type="taxonomic scope" value="Eukaryota"/>
</dbReference>
<feature type="region of interest" description="Disordered" evidence="1">
    <location>
        <begin position="62"/>
        <end position="81"/>
    </location>
</feature>
<proteinExistence type="predicted"/>
<feature type="region of interest" description="Disordered" evidence="1">
    <location>
        <begin position="1"/>
        <end position="36"/>
    </location>
</feature>
<evidence type="ECO:0000256" key="1">
    <source>
        <dbReference type="SAM" id="MobiDB-lite"/>
    </source>
</evidence>
<evidence type="ECO:0000313" key="2">
    <source>
        <dbReference type="EMBL" id="EMC95748.1"/>
    </source>
</evidence>
<dbReference type="RefSeq" id="XP_007676904.1">
    <property type="nucleotide sequence ID" value="XM_007678714.1"/>
</dbReference>
<dbReference type="EMBL" id="KB445556">
    <property type="protein sequence ID" value="EMC95748.1"/>
    <property type="molecule type" value="Genomic_DNA"/>
</dbReference>
<sequence length="159" mass="17396">MAAPLLPQSPANRQQAAGVNAVSPNTPLTPGSQNREQQRITLLLELNLEMLQEVNRLQADGKGGAINPQQQAQLKAADQPSGMASDEYIQVLRRVQANLAYLMPKAQGDASKTPKGPAYMSPPPHMPQLQPRYDQLKDLFPDWQGLEHRVSQSSASPRP</sequence>
<dbReference type="HOGENOM" id="CLU_054781_0_0_1"/>
<dbReference type="KEGG" id="bcom:BAUCODRAFT_49756"/>
<dbReference type="Proteomes" id="UP000011761">
    <property type="component" value="Unassembled WGS sequence"/>
</dbReference>
<protein>
    <submittedName>
        <fullName evidence="2">Uncharacterized protein</fullName>
    </submittedName>
</protein>
<dbReference type="GeneID" id="19114908"/>
<keyword evidence="3" id="KW-1185">Reference proteome</keyword>
<reference evidence="2 3" key="1">
    <citation type="journal article" date="2012" name="PLoS Pathog.">
        <title>Diverse lifestyles and strategies of plant pathogenesis encoded in the genomes of eighteen Dothideomycetes fungi.</title>
        <authorList>
            <person name="Ohm R.A."/>
            <person name="Feau N."/>
            <person name="Henrissat B."/>
            <person name="Schoch C.L."/>
            <person name="Horwitz B.A."/>
            <person name="Barry K.W."/>
            <person name="Condon B.J."/>
            <person name="Copeland A.C."/>
            <person name="Dhillon B."/>
            <person name="Glaser F."/>
            <person name="Hesse C.N."/>
            <person name="Kosti I."/>
            <person name="LaButti K."/>
            <person name="Lindquist E.A."/>
            <person name="Lucas S."/>
            <person name="Salamov A.A."/>
            <person name="Bradshaw R.E."/>
            <person name="Ciuffetti L."/>
            <person name="Hamelin R.C."/>
            <person name="Kema G.H.J."/>
            <person name="Lawrence C."/>
            <person name="Scott J.A."/>
            <person name="Spatafora J.W."/>
            <person name="Turgeon B.G."/>
            <person name="de Wit P.J.G.M."/>
            <person name="Zhong S."/>
            <person name="Goodwin S.B."/>
            <person name="Grigoriev I.V."/>
        </authorList>
    </citation>
    <scope>NUCLEOTIDE SEQUENCE [LARGE SCALE GENOMIC DNA]</scope>
    <source>
        <strain evidence="2 3">UAMH 10762</strain>
    </source>
</reference>
<dbReference type="AlphaFoldDB" id="M2MW14"/>
<dbReference type="OMA" id="AYLMPKA"/>
<dbReference type="OrthoDB" id="2530523at2759"/>
<evidence type="ECO:0000313" key="3">
    <source>
        <dbReference type="Proteomes" id="UP000011761"/>
    </source>
</evidence>
<name>M2MW14_BAUPA</name>
<organism evidence="2 3">
    <name type="scientific">Baudoinia panamericana (strain UAMH 10762)</name>
    <name type="common">Angels' share fungus</name>
    <name type="synonym">Baudoinia compniacensis (strain UAMH 10762)</name>
    <dbReference type="NCBI Taxonomy" id="717646"/>
    <lineage>
        <taxon>Eukaryota</taxon>
        <taxon>Fungi</taxon>
        <taxon>Dikarya</taxon>
        <taxon>Ascomycota</taxon>
        <taxon>Pezizomycotina</taxon>
        <taxon>Dothideomycetes</taxon>
        <taxon>Dothideomycetidae</taxon>
        <taxon>Mycosphaerellales</taxon>
        <taxon>Teratosphaeriaceae</taxon>
        <taxon>Baudoinia</taxon>
    </lineage>
</organism>
<feature type="compositionally biased region" description="Polar residues" evidence="1">
    <location>
        <begin position="9"/>
        <end position="35"/>
    </location>
</feature>
<feature type="region of interest" description="Disordered" evidence="1">
    <location>
        <begin position="106"/>
        <end position="131"/>
    </location>
</feature>
<accession>M2MW14</accession>